<dbReference type="AlphaFoldDB" id="A0A317C737"/>
<dbReference type="SUPFAM" id="SSF56935">
    <property type="entry name" value="Porins"/>
    <property type="match status" value="1"/>
</dbReference>
<dbReference type="Proteomes" id="UP000245506">
    <property type="component" value="Unassembled WGS sequence"/>
</dbReference>
<reference evidence="3 4" key="1">
    <citation type="submission" date="2018-05" db="EMBL/GenBank/DDBJ databases">
        <title>Leucothrix arctica sp. nov., isolated from Arctic seawater.</title>
        <authorList>
            <person name="Choi A."/>
            <person name="Baek K."/>
        </authorList>
    </citation>
    <scope>NUCLEOTIDE SEQUENCE [LARGE SCALE GENOMIC DNA]</scope>
    <source>
        <strain evidence="3 4">IMCC9719</strain>
    </source>
</reference>
<evidence type="ECO:0000313" key="4">
    <source>
        <dbReference type="Proteomes" id="UP000245506"/>
    </source>
</evidence>
<evidence type="ECO:0000256" key="1">
    <source>
        <dbReference type="SAM" id="SignalP"/>
    </source>
</evidence>
<dbReference type="GO" id="GO:0016020">
    <property type="term" value="C:membrane"/>
    <property type="evidence" value="ECO:0007669"/>
    <property type="project" value="InterPro"/>
</dbReference>
<gene>
    <name evidence="3" type="ORF">DKT75_14230</name>
</gene>
<dbReference type="GO" id="GO:0015288">
    <property type="term" value="F:porin activity"/>
    <property type="evidence" value="ECO:0007669"/>
    <property type="project" value="InterPro"/>
</dbReference>
<dbReference type="OrthoDB" id="8957883at2"/>
<comment type="caution">
    <text evidence="3">The sequence shown here is derived from an EMBL/GenBank/DDBJ whole genome shotgun (WGS) entry which is preliminary data.</text>
</comment>
<protein>
    <recommendedName>
        <fullName evidence="2">Porin domain-containing protein</fullName>
    </recommendedName>
</protein>
<sequence length="290" mass="31134">MKLTTLAIAIAAASLSFSAQAADIKFGGDFHVGYKSSFGDNNGKHLQDEGSELWMNISEKAGGLTYFAHVELEFDGGIYGDDGDNNDGDESDDIEIDELQVGVQGKFGKVIFGDIENACDKLEVGGDWNEFYAASDSRGDCGGDHEGTILYTKKIGKAEVGISHNTDTDENSAAVRYKANKNLSVALGYIQRKGDLDNIVSASITAQKGKFGLKARVNDNETSSNGDTGYSVFAAYSLTKVDLINIGTDNDDRVSLGYNRKLSKNSKLFIEGVKQGSGDIEHAVGVQYKF</sequence>
<evidence type="ECO:0000259" key="2">
    <source>
        <dbReference type="Pfam" id="PF13609"/>
    </source>
</evidence>
<keyword evidence="4" id="KW-1185">Reference proteome</keyword>
<dbReference type="Gene3D" id="2.40.160.10">
    <property type="entry name" value="Porin"/>
    <property type="match status" value="1"/>
</dbReference>
<dbReference type="InterPro" id="IPR033900">
    <property type="entry name" value="Gram_neg_porin_domain"/>
</dbReference>
<keyword evidence="1" id="KW-0732">Signal</keyword>
<feature type="signal peptide" evidence="1">
    <location>
        <begin position="1"/>
        <end position="21"/>
    </location>
</feature>
<dbReference type="RefSeq" id="WP_109824103.1">
    <property type="nucleotide sequence ID" value="NZ_QGKL01000039.1"/>
</dbReference>
<dbReference type="InterPro" id="IPR023614">
    <property type="entry name" value="Porin_dom_sf"/>
</dbReference>
<dbReference type="Pfam" id="PF13609">
    <property type="entry name" value="Porin_4"/>
    <property type="match status" value="1"/>
</dbReference>
<proteinExistence type="predicted"/>
<feature type="chain" id="PRO_5016392542" description="Porin domain-containing protein" evidence="1">
    <location>
        <begin position="22"/>
        <end position="290"/>
    </location>
</feature>
<organism evidence="3 4">
    <name type="scientific">Leucothrix arctica</name>
    <dbReference type="NCBI Taxonomy" id="1481894"/>
    <lineage>
        <taxon>Bacteria</taxon>
        <taxon>Pseudomonadati</taxon>
        <taxon>Pseudomonadota</taxon>
        <taxon>Gammaproteobacteria</taxon>
        <taxon>Thiotrichales</taxon>
        <taxon>Thiotrichaceae</taxon>
        <taxon>Leucothrix</taxon>
    </lineage>
</organism>
<accession>A0A317C737</accession>
<evidence type="ECO:0000313" key="3">
    <source>
        <dbReference type="EMBL" id="PWQ94454.1"/>
    </source>
</evidence>
<name>A0A317C737_9GAMM</name>
<dbReference type="EMBL" id="QGKL01000039">
    <property type="protein sequence ID" value="PWQ94454.1"/>
    <property type="molecule type" value="Genomic_DNA"/>
</dbReference>
<feature type="domain" description="Porin" evidence="2">
    <location>
        <begin position="8"/>
        <end position="271"/>
    </location>
</feature>